<dbReference type="CDD" id="cd00118">
    <property type="entry name" value="LysM"/>
    <property type="match status" value="1"/>
</dbReference>
<evidence type="ECO:0000259" key="3">
    <source>
        <dbReference type="PROSITE" id="PS51782"/>
    </source>
</evidence>
<dbReference type="InterPro" id="IPR036779">
    <property type="entry name" value="LysM_dom_sf"/>
</dbReference>
<feature type="domain" description="LysM" evidence="3">
    <location>
        <begin position="32"/>
        <end position="76"/>
    </location>
</feature>
<dbReference type="InterPro" id="IPR051933">
    <property type="entry name" value="Resuscitation_pf_RpfB"/>
</dbReference>
<dbReference type="GO" id="GO:0004553">
    <property type="term" value="F:hydrolase activity, hydrolyzing O-glycosyl compounds"/>
    <property type="evidence" value="ECO:0007669"/>
    <property type="project" value="InterPro"/>
</dbReference>
<dbReference type="GO" id="GO:0019867">
    <property type="term" value="C:outer membrane"/>
    <property type="evidence" value="ECO:0007669"/>
    <property type="project" value="InterPro"/>
</dbReference>
<gene>
    <name evidence="4" type="ORF">HH215_13620</name>
</gene>
<dbReference type="KEGG" id="cheb:HH215_13620"/>
<proteinExistence type="predicted"/>
<dbReference type="PANTHER" id="PTHR39160">
    <property type="entry name" value="CELL WALL-BINDING PROTEIN YOCH"/>
    <property type="match status" value="1"/>
</dbReference>
<name>A0A7Z2ZMI0_9BACL</name>
<keyword evidence="1 2" id="KW-0732">Signal</keyword>
<dbReference type="SUPFAM" id="SSF54106">
    <property type="entry name" value="LysM domain"/>
    <property type="match status" value="1"/>
</dbReference>
<dbReference type="InterPro" id="IPR018392">
    <property type="entry name" value="LysM"/>
</dbReference>
<evidence type="ECO:0000256" key="1">
    <source>
        <dbReference type="ARBA" id="ARBA00022729"/>
    </source>
</evidence>
<dbReference type="Proteomes" id="UP000502248">
    <property type="component" value="Chromosome"/>
</dbReference>
<dbReference type="PANTHER" id="PTHR39160:SF4">
    <property type="entry name" value="RESUSCITATION-PROMOTING FACTOR RPFB"/>
    <property type="match status" value="1"/>
</dbReference>
<feature type="chain" id="PRO_5031167627" evidence="2">
    <location>
        <begin position="31"/>
        <end position="217"/>
    </location>
</feature>
<dbReference type="EMBL" id="CP051680">
    <property type="protein sequence ID" value="QJD84127.1"/>
    <property type="molecule type" value="Genomic_DNA"/>
</dbReference>
<dbReference type="SMART" id="SM00257">
    <property type="entry name" value="LysM"/>
    <property type="match status" value="1"/>
</dbReference>
<dbReference type="Pfam" id="PF01476">
    <property type="entry name" value="LysM"/>
    <property type="match status" value="1"/>
</dbReference>
<dbReference type="InterPro" id="IPR059180">
    <property type="entry name" value="3D_YorM"/>
</dbReference>
<dbReference type="SUPFAM" id="SSF50685">
    <property type="entry name" value="Barwin-like endoglucanases"/>
    <property type="match status" value="1"/>
</dbReference>
<dbReference type="AlphaFoldDB" id="A0A7Z2ZMI0"/>
<protein>
    <submittedName>
        <fullName evidence="4">LysM peptidoglycan-binding domain-containing protein</fullName>
    </submittedName>
</protein>
<keyword evidence="5" id="KW-1185">Reference proteome</keyword>
<dbReference type="GO" id="GO:0009254">
    <property type="term" value="P:peptidoglycan turnover"/>
    <property type="evidence" value="ECO:0007669"/>
    <property type="project" value="InterPro"/>
</dbReference>
<sequence length="217" mass="22824">MKHGLKKLSIRSSALLLGAALALPGLTAHAATTHTAKNSDTFWKLSTQYKVPLQKLMNANPSVDPLNIYTGLKLVIPSSTANSGSASKATAAADSSKPVQMQSTSTAESLAYSKIIDIKASAYSAAAEENGGWGAVDYFGNPLKLGTIAVDPKVIAFGTRVYIEGYDFNGLPQGGMYARALDAGGAIKGKRIDIFVPGSRSFVSSFGFQNVKVYILE</sequence>
<dbReference type="Gene3D" id="2.40.40.10">
    <property type="entry name" value="RlpA-like domain"/>
    <property type="match status" value="1"/>
</dbReference>
<evidence type="ECO:0000313" key="5">
    <source>
        <dbReference type="Proteomes" id="UP000502248"/>
    </source>
</evidence>
<dbReference type="Gene3D" id="3.10.350.10">
    <property type="entry name" value="LysM domain"/>
    <property type="match status" value="1"/>
</dbReference>
<evidence type="ECO:0000313" key="4">
    <source>
        <dbReference type="EMBL" id="QJD84127.1"/>
    </source>
</evidence>
<reference evidence="4 5" key="1">
    <citation type="submission" date="2020-04" db="EMBL/GenBank/DDBJ databases">
        <title>Genome sequencing of novel species.</title>
        <authorList>
            <person name="Heo J."/>
            <person name="Kim S.-J."/>
            <person name="Kim J.-S."/>
            <person name="Hong S.-B."/>
            <person name="Kwon S.-W."/>
        </authorList>
    </citation>
    <scope>NUCLEOTIDE SEQUENCE [LARGE SCALE GENOMIC DNA]</scope>
    <source>
        <strain evidence="4 5">MFER-1</strain>
    </source>
</reference>
<evidence type="ECO:0000256" key="2">
    <source>
        <dbReference type="SAM" id="SignalP"/>
    </source>
</evidence>
<dbReference type="CDD" id="cd14667">
    <property type="entry name" value="3D_containing_proteins"/>
    <property type="match status" value="1"/>
</dbReference>
<accession>A0A7Z2ZMI0</accession>
<dbReference type="PROSITE" id="PS51782">
    <property type="entry name" value="LYSM"/>
    <property type="match status" value="1"/>
</dbReference>
<dbReference type="Pfam" id="PF06725">
    <property type="entry name" value="3D"/>
    <property type="match status" value="1"/>
</dbReference>
<dbReference type="RefSeq" id="WP_169280412.1">
    <property type="nucleotide sequence ID" value="NZ_CP051680.1"/>
</dbReference>
<dbReference type="InterPro" id="IPR010611">
    <property type="entry name" value="3D_dom"/>
</dbReference>
<dbReference type="InterPro" id="IPR036908">
    <property type="entry name" value="RlpA-like_sf"/>
</dbReference>
<feature type="signal peptide" evidence="2">
    <location>
        <begin position="1"/>
        <end position="30"/>
    </location>
</feature>
<organism evidence="4 5">
    <name type="scientific">Cohnella herbarum</name>
    <dbReference type="NCBI Taxonomy" id="2728023"/>
    <lineage>
        <taxon>Bacteria</taxon>
        <taxon>Bacillati</taxon>
        <taxon>Bacillota</taxon>
        <taxon>Bacilli</taxon>
        <taxon>Bacillales</taxon>
        <taxon>Paenibacillaceae</taxon>
        <taxon>Cohnella</taxon>
    </lineage>
</organism>